<keyword evidence="1" id="KW-0812">Transmembrane</keyword>
<evidence type="ECO:0000313" key="3">
    <source>
        <dbReference type="Proteomes" id="UP000316416"/>
    </source>
</evidence>
<dbReference type="Proteomes" id="UP000316416">
    <property type="component" value="Chromosome"/>
</dbReference>
<dbReference type="EMBL" id="CP045503">
    <property type="protein sequence ID" value="QPG59535.1"/>
    <property type="molecule type" value="Genomic_DNA"/>
</dbReference>
<gene>
    <name evidence="2" type="ORF">FM038_020740</name>
</gene>
<reference evidence="2" key="1">
    <citation type="submission" date="2021-07" db="EMBL/GenBank/DDBJ databases">
        <title>Shewanella sp. YLB-07 whole genome sequence.</title>
        <authorList>
            <person name="Yu L."/>
        </authorList>
    </citation>
    <scope>NUCLEOTIDE SEQUENCE</scope>
    <source>
        <strain evidence="2">YLB-08</strain>
    </source>
</reference>
<keyword evidence="3" id="KW-1185">Reference proteome</keyword>
<sequence>MQSPVNKQAGQALVESVVGLTYVVIPLLIILPFMAKIGGVQHKAQQASHYSAWERTVWKERRPSKLPRRSGLYLAQKSEQDTAKQIPWRFYQNDGNKLTSRNSSQWDWNKSVHPILRHQTQQNQSADTLLKSNQQTPANTNVLDRFTRSHSGGRLPGAVGSAVGRAVGLLSFTGFSLERDQFYRTSISSNIQNLYLAPFDNLNLNISSNSALLASGWNAAGPYHVKNRVKRLVLTNYMDVSVIRTAQSLLGIIPFGKELRPSRLKLGYVDPDILPTNRLCTYGTTNCGG</sequence>
<organism evidence="2 3">
    <name type="scientific">Shewanella eurypsychrophilus</name>
    <dbReference type="NCBI Taxonomy" id="2593656"/>
    <lineage>
        <taxon>Bacteria</taxon>
        <taxon>Pseudomonadati</taxon>
        <taxon>Pseudomonadota</taxon>
        <taxon>Gammaproteobacteria</taxon>
        <taxon>Alteromonadales</taxon>
        <taxon>Shewanellaceae</taxon>
        <taxon>Shewanella</taxon>
    </lineage>
</organism>
<accession>A0ABX6VGW9</accession>
<protein>
    <submittedName>
        <fullName evidence="2">Uncharacterized protein</fullName>
    </submittedName>
</protein>
<name>A0ABX6VGW9_9GAMM</name>
<feature type="transmembrane region" description="Helical" evidence="1">
    <location>
        <begin position="12"/>
        <end position="35"/>
    </location>
</feature>
<proteinExistence type="predicted"/>
<keyword evidence="1" id="KW-1133">Transmembrane helix</keyword>
<evidence type="ECO:0000313" key="2">
    <source>
        <dbReference type="EMBL" id="QPG59535.1"/>
    </source>
</evidence>
<dbReference type="RefSeq" id="WP_142871370.1">
    <property type="nucleotide sequence ID" value="NZ_CP045503.2"/>
</dbReference>
<evidence type="ECO:0000256" key="1">
    <source>
        <dbReference type="SAM" id="Phobius"/>
    </source>
</evidence>
<keyword evidence="1" id="KW-0472">Membrane</keyword>